<gene>
    <name evidence="3" type="ORF">CWATWH0401_3419</name>
</gene>
<dbReference type="Proteomes" id="UP000018198">
    <property type="component" value="Unassembled WGS sequence"/>
</dbReference>
<keyword evidence="2" id="KW-0235">DNA replication</keyword>
<protein>
    <submittedName>
        <fullName evidence="3">Replication protein</fullName>
    </submittedName>
</protein>
<accession>T2JF05</accession>
<dbReference type="AlphaFoldDB" id="T2JF05"/>
<dbReference type="Pfam" id="PF01446">
    <property type="entry name" value="Rep_1"/>
    <property type="match status" value="1"/>
</dbReference>
<reference evidence="3 4" key="2">
    <citation type="submission" date="2013-09" db="EMBL/GenBank/DDBJ databases">
        <title>Whole genome comparison of six Crocosphaera watsonii strains with differing phenotypes.</title>
        <authorList>
            <person name="Bench S.R."/>
            <person name="Heller P."/>
            <person name="Frank I."/>
            <person name="Arciniega M."/>
            <person name="Shilova I.N."/>
            <person name="Zehr J.P."/>
        </authorList>
    </citation>
    <scope>NUCLEOTIDE SEQUENCE [LARGE SCALE GENOMIC DNA]</scope>
    <source>
        <strain evidence="3 4">WH 0401</strain>
    </source>
</reference>
<reference evidence="3 4" key="1">
    <citation type="submission" date="2013-01" db="EMBL/GenBank/DDBJ databases">
        <authorList>
            <person name="Bench S."/>
        </authorList>
    </citation>
    <scope>NUCLEOTIDE SEQUENCE [LARGE SCALE GENOMIC DNA]</scope>
    <source>
        <strain evidence="3 4">WH 0401</strain>
    </source>
</reference>
<organism evidence="3 4">
    <name type="scientific">Crocosphaera watsonii WH 0401</name>
    <dbReference type="NCBI Taxonomy" id="555881"/>
    <lineage>
        <taxon>Bacteria</taxon>
        <taxon>Bacillati</taxon>
        <taxon>Cyanobacteriota</taxon>
        <taxon>Cyanophyceae</taxon>
        <taxon>Oscillatoriophycideae</taxon>
        <taxon>Chroococcales</taxon>
        <taxon>Aphanothecaceae</taxon>
        <taxon>Crocosphaera</taxon>
    </lineage>
</organism>
<proteinExistence type="inferred from homology"/>
<evidence type="ECO:0000256" key="1">
    <source>
        <dbReference type="ARBA" id="ARBA00008909"/>
    </source>
</evidence>
<dbReference type="InterPro" id="IPR000989">
    <property type="entry name" value="Rep"/>
</dbReference>
<evidence type="ECO:0000313" key="4">
    <source>
        <dbReference type="Proteomes" id="UP000018198"/>
    </source>
</evidence>
<dbReference type="GO" id="GO:0006260">
    <property type="term" value="P:DNA replication"/>
    <property type="evidence" value="ECO:0007669"/>
    <property type="project" value="UniProtKB-KW"/>
</dbReference>
<evidence type="ECO:0000313" key="3">
    <source>
        <dbReference type="EMBL" id="CCQ63629.1"/>
    </source>
</evidence>
<name>T2JF05_CROWT</name>
<dbReference type="RefSeq" id="WP_021836608.1">
    <property type="nucleotide sequence ID" value="NZ_CAQM01000739.1"/>
</dbReference>
<dbReference type="EMBL" id="CAQM01000739">
    <property type="protein sequence ID" value="CCQ63629.1"/>
    <property type="molecule type" value="Genomic_DNA"/>
</dbReference>
<sequence length="295" mass="34226">MAGYVDTQRQPKKRPDIEKTFTNLKQCASYLVFNDYYTVDDLRLVKAHTCKQHLLCPFCAMRRSGKFVAKNLPKVEQVINENRSRIPALVTFTVKNGPDLRERFNHLRAAHRRLNQRRRNHLNGKGHTEWSKVAGGITSYEFTKQDEGDWHPHIHALVMLDDFIDQKALSAEWLDITGDSFIVDIRRIKSNPNAGGLDIASGLLEVCKYALKFHDMTLPDTWHAYQTLRTRRLVDSFGVLRGVQIPDNLLDDPLEGLPFIERHYRYHHHKRAYDLQEVRHDVGPDLPAFGHEVRV</sequence>
<evidence type="ECO:0000256" key="2">
    <source>
        <dbReference type="ARBA" id="ARBA00022705"/>
    </source>
</evidence>
<comment type="caution">
    <text evidence="3">The sequence shown here is derived from an EMBL/GenBank/DDBJ whole genome shotgun (WGS) entry which is preliminary data.</text>
</comment>
<dbReference type="GO" id="GO:0003677">
    <property type="term" value="F:DNA binding"/>
    <property type="evidence" value="ECO:0007669"/>
    <property type="project" value="InterPro"/>
</dbReference>
<comment type="similarity">
    <text evidence="1">Belongs to the Gram-positive plasmids replication protein type 1 family.</text>
</comment>